<evidence type="ECO:0000313" key="6">
    <source>
        <dbReference type="EMBL" id="KAF2672467.1"/>
    </source>
</evidence>
<dbReference type="GO" id="GO:0006979">
    <property type="term" value="P:response to oxidative stress"/>
    <property type="evidence" value="ECO:0007669"/>
    <property type="project" value="InterPro"/>
</dbReference>
<evidence type="ECO:0000256" key="2">
    <source>
        <dbReference type="ARBA" id="ARBA00009069"/>
    </source>
</evidence>
<comment type="similarity">
    <text evidence="2">Belongs to the SVF1 family.</text>
</comment>
<organism evidence="6 7">
    <name type="scientific">Microthyrium microscopicum</name>
    <dbReference type="NCBI Taxonomy" id="703497"/>
    <lineage>
        <taxon>Eukaryota</taxon>
        <taxon>Fungi</taxon>
        <taxon>Dikarya</taxon>
        <taxon>Ascomycota</taxon>
        <taxon>Pezizomycotina</taxon>
        <taxon>Dothideomycetes</taxon>
        <taxon>Dothideomycetes incertae sedis</taxon>
        <taxon>Microthyriales</taxon>
        <taxon>Microthyriaceae</taxon>
        <taxon>Microthyrium</taxon>
    </lineage>
</organism>
<proteinExistence type="inferred from homology"/>
<dbReference type="InterPro" id="IPR023374">
    <property type="entry name" value="AttH-like_dom_sf"/>
</dbReference>
<keyword evidence="3" id="KW-0963">Cytoplasm</keyword>
<keyword evidence="7" id="KW-1185">Reference proteome</keyword>
<dbReference type="PANTHER" id="PTHR47107:SF1">
    <property type="entry name" value="CERAMIDE-BINDING PROTEIN SVF1-RELATED"/>
    <property type="match status" value="1"/>
</dbReference>
<dbReference type="PANTHER" id="PTHR47107">
    <property type="entry name" value="SVF1-LIKE PROTEIN YDR222W-RELATED"/>
    <property type="match status" value="1"/>
</dbReference>
<evidence type="ECO:0000256" key="1">
    <source>
        <dbReference type="ARBA" id="ARBA00004496"/>
    </source>
</evidence>
<dbReference type="Pfam" id="PF17187">
    <property type="entry name" value="Svf1_C"/>
    <property type="match status" value="1"/>
</dbReference>
<feature type="domain" description="Svf1-like C-terminal" evidence="5">
    <location>
        <begin position="216"/>
        <end position="377"/>
    </location>
</feature>
<dbReference type="GO" id="GO:0005737">
    <property type="term" value="C:cytoplasm"/>
    <property type="evidence" value="ECO:0007669"/>
    <property type="project" value="UniProtKB-SubCell"/>
</dbReference>
<dbReference type="InterPro" id="IPR051385">
    <property type="entry name" value="Ceramide-binding_SVF1"/>
</dbReference>
<comment type="subcellular location">
    <subcellularLocation>
        <location evidence="1">Cytoplasm</location>
    </subcellularLocation>
</comment>
<dbReference type="Pfam" id="PF08622">
    <property type="entry name" value="Svf1"/>
    <property type="match status" value="1"/>
</dbReference>
<dbReference type="InterPro" id="IPR013931">
    <property type="entry name" value="Svf1-like_N"/>
</dbReference>
<evidence type="ECO:0000259" key="4">
    <source>
        <dbReference type="Pfam" id="PF08622"/>
    </source>
</evidence>
<name>A0A6A6ULZ1_9PEZI</name>
<dbReference type="OrthoDB" id="2590239at2759"/>
<dbReference type="InterPro" id="IPR033394">
    <property type="entry name" value="Svf1-like_C"/>
</dbReference>
<dbReference type="Proteomes" id="UP000799302">
    <property type="component" value="Unassembled WGS sequence"/>
</dbReference>
<gene>
    <name evidence="6" type="ORF">BT63DRAFT_432088</name>
</gene>
<feature type="domain" description="Svf1-like N-terminal" evidence="4">
    <location>
        <begin position="55"/>
        <end position="214"/>
    </location>
</feature>
<reference evidence="6" key="1">
    <citation type="journal article" date="2020" name="Stud. Mycol.">
        <title>101 Dothideomycetes genomes: a test case for predicting lifestyles and emergence of pathogens.</title>
        <authorList>
            <person name="Haridas S."/>
            <person name="Albert R."/>
            <person name="Binder M."/>
            <person name="Bloem J."/>
            <person name="Labutti K."/>
            <person name="Salamov A."/>
            <person name="Andreopoulos B."/>
            <person name="Baker S."/>
            <person name="Barry K."/>
            <person name="Bills G."/>
            <person name="Bluhm B."/>
            <person name="Cannon C."/>
            <person name="Castanera R."/>
            <person name="Culley D."/>
            <person name="Daum C."/>
            <person name="Ezra D."/>
            <person name="Gonzalez J."/>
            <person name="Henrissat B."/>
            <person name="Kuo A."/>
            <person name="Liang C."/>
            <person name="Lipzen A."/>
            <person name="Lutzoni F."/>
            <person name="Magnuson J."/>
            <person name="Mondo S."/>
            <person name="Nolan M."/>
            <person name="Ohm R."/>
            <person name="Pangilinan J."/>
            <person name="Park H.-J."/>
            <person name="Ramirez L."/>
            <person name="Alfaro M."/>
            <person name="Sun H."/>
            <person name="Tritt A."/>
            <person name="Yoshinaga Y."/>
            <person name="Zwiers L.-H."/>
            <person name="Turgeon B."/>
            <person name="Goodwin S."/>
            <person name="Spatafora J."/>
            <person name="Crous P."/>
            <person name="Grigoriev I."/>
        </authorList>
    </citation>
    <scope>NUCLEOTIDE SEQUENCE</scope>
    <source>
        <strain evidence="6">CBS 115976</strain>
    </source>
</reference>
<protein>
    <submittedName>
        <fullName evidence="6">Survival factor 1</fullName>
    </submittedName>
</protein>
<dbReference type="EMBL" id="MU004232">
    <property type="protein sequence ID" value="KAF2672467.1"/>
    <property type="molecule type" value="Genomic_DNA"/>
</dbReference>
<sequence>MFNLVKGAVASAIGTQEPVYGPEAIHSVAEQAKKTPHTVLTKPDQKWLTPWTSCVETQTFYIHSDAGHLVFVQVIYSNVAITATAQFNTQIYFLDDDKTPRIWSSDPLSNYKFENEKYDLIADKVSITLNEDGSAYTIKSQLNLKSIVELTFTRTAPGFVVGDNGTTTYGTDPKNPWGTMRHSFWPRCTVTGHILTQHGSLDMKGAGMYVHALQGMKPHHAAARWNFCNFQSPNYSAVLMQFTTPPAYASTVVNVGGIVKDDKLLFASADSTAEHTKIKGDAEVNWPEPGEVKYTWKGVTDDGKEASAEIEGPLNDRLDRVDVMGELPGFIKSLATAAAGTRPYIYQYGAKMKLKLKIGEEEIEEEGQVFAEATFIS</sequence>
<dbReference type="Gene3D" id="2.40.370.10">
    <property type="entry name" value="AttH-like domain"/>
    <property type="match status" value="1"/>
</dbReference>
<evidence type="ECO:0000313" key="7">
    <source>
        <dbReference type="Proteomes" id="UP000799302"/>
    </source>
</evidence>
<evidence type="ECO:0000259" key="5">
    <source>
        <dbReference type="Pfam" id="PF17187"/>
    </source>
</evidence>
<dbReference type="AlphaFoldDB" id="A0A6A6ULZ1"/>
<dbReference type="SUPFAM" id="SSF159245">
    <property type="entry name" value="AttH-like"/>
    <property type="match status" value="1"/>
</dbReference>
<accession>A0A6A6ULZ1</accession>
<evidence type="ECO:0000256" key="3">
    <source>
        <dbReference type="ARBA" id="ARBA00022490"/>
    </source>
</evidence>